<comment type="caution">
    <text evidence="4">Lacks conserved residue(s) required for the propagation of feature annotation.</text>
</comment>
<dbReference type="RefSeq" id="WP_309860979.1">
    <property type="nucleotide sequence ID" value="NZ_JAVDQG010000001.1"/>
</dbReference>
<dbReference type="PANTHER" id="PTHR43280:SF10">
    <property type="entry name" value="REGULATORY PROTEIN POCR"/>
    <property type="match status" value="1"/>
</dbReference>
<reference evidence="7 8" key="1">
    <citation type="submission" date="2023-07" db="EMBL/GenBank/DDBJ databases">
        <title>Genomic Encyclopedia of Type Strains, Phase IV (KMG-IV): sequencing the most valuable type-strain genomes for metagenomic binning, comparative biology and taxonomic classification.</title>
        <authorList>
            <person name="Goeker M."/>
        </authorList>
    </citation>
    <scope>NUCLEOTIDE SEQUENCE [LARGE SCALE GENOMIC DNA]</scope>
    <source>
        <strain evidence="7 8">DSM 45903</strain>
    </source>
</reference>
<organism evidence="7 8">
    <name type="scientific">Desmospora profundinema</name>
    <dbReference type="NCBI Taxonomy" id="1571184"/>
    <lineage>
        <taxon>Bacteria</taxon>
        <taxon>Bacillati</taxon>
        <taxon>Bacillota</taxon>
        <taxon>Bacilli</taxon>
        <taxon>Bacillales</taxon>
        <taxon>Thermoactinomycetaceae</taxon>
        <taxon>Desmospora</taxon>
    </lineage>
</organism>
<dbReference type="InterPro" id="IPR009057">
    <property type="entry name" value="Homeodomain-like_sf"/>
</dbReference>
<dbReference type="EMBL" id="JAVDQG010000001">
    <property type="protein sequence ID" value="MDR6224128.1"/>
    <property type="molecule type" value="Genomic_DNA"/>
</dbReference>
<accession>A0ABU1IH72</accession>
<dbReference type="InterPro" id="IPR018062">
    <property type="entry name" value="HTH_AraC-typ_CS"/>
</dbReference>
<dbReference type="Proteomes" id="UP001185012">
    <property type="component" value="Unassembled WGS sequence"/>
</dbReference>
<dbReference type="PROSITE" id="PS00041">
    <property type="entry name" value="HTH_ARAC_FAMILY_1"/>
    <property type="match status" value="1"/>
</dbReference>
<evidence type="ECO:0000259" key="5">
    <source>
        <dbReference type="PROSITE" id="PS01124"/>
    </source>
</evidence>
<keyword evidence="2" id="KW-0238">DNA-binding</keyword>
<dbReference type="SUPFAM" id="SSF52172">
    <property type="entry name" value="CheY-like"/>
    <property type="match status" value="1"/>
</dbReference>
<dbReference type="PROSITE" id="PS50110">
    <property type="entry name" value="RESPONSE_REGULATORY"/>
    <property type="match status" value="1"/>
</dbReference>
<keyword evidence="3" id="KW-0804">Transcription</keyword>
<comment type="caution">
    <text evidence="7">The sequence shown here is derived from an EMBL/GenBank/DDBJ whole genome shotgun (WGS) entry which is preliminary data.</text>
</comment>
<evidence type="ECO:0000313" key="7">
    <source>
        <dbReference type="EMBL" id="MDR6224128.1"/>
    </source>
</evidence>
<dbReference type="InterPro" id="IPR001789">
    <property type="entry name" value="Sig_transdc_resp-reg_receiver"/>
</dbReference>
<evidence type="ECO:0000256" key="3">
    <source>
        <dbReference type="ARBA" id="ARBA00023163"/>
    </source>
</evidence>
<sequence length="500" mass="58055">MKLVIADRNPKERTGLEWLASSLSAPPRLIRQVASFSELMEKLEQEVPDLLCVELELIPPAQWDRFRHRVNHHRCWVVAMTAESTFEQASRAIQLRSAELWLKPLVAEQVQKSLRSLLHRIKEDSPSPKSAALPAPLGNLSLSLFIDDEQPFRGSMLILQTEAAYLKELMDFLRSFPFSVPGIPQFQALPDAVLCLFPPFSGDEADLFRREGQRILTRWTEGGHRPLFMAAHLSQPAGPSLYQRYHAAYGALSLRFFMGDQQLVLVDRPIQWRTIDPFLSPLEQRDWMERLDRGDIQAIEEWLRTDMAIGEVPYPEPGLLRTRLTSILAQLRRFMRSHLLHKQPHLEAAYHQVFSSILYSPVLYRIINDLARLADRLMEASFENRRRGRGNILEQGIRYMEEHYHRPDLGLEEVAKHVQRNPSYLSHLFAVNGTPFQRHLTQIRLREACRLLESTPFPIQEVARRVGYPNANYFSRVFRSHQKCSPRDYRDKNSDSIQKK</sequence>
<keyword evidence="8" id="KW-1185">Reference proteome</keyword>
<dbReference type="InterPro" id="IPR020449">
    <property type="entry name" value="Tscrpt_reg_AraC-type_HTH"/>
</dbReference>
<evidence type="ECO:0000256" key="2">
    <source>
        <dbReference type="ARBA" id="ARBA00023125"/>
    </source>
</evidence>
<dbReference type="PANTHER" id="PTHR43280">
    <property type="entry name" value="ARAC-FAMILY TRANSCRIPTIONAL REGULATOR"/>
    <property type="match status" value="1"/>
</dbReference>
<feature type="domain" description="HTH araC/xylS-type" evidence="5">
    <location>
        <begin position="394"/>
        <end position="492"/>
    </location>
</feature>
<protein>
    <submittedName>
        <fullName evidence="7">AraC-like DNA-binding protein/DNA-binding response OmpR family regulator</fullName>
    </submittedName>
</protein>
<dbReference type="PRINTS" id="PR00032">
    <property type="entry name" value="HTHARAC"/>
</dbReference>
<keyword evidence="1" id="KW-0805">Transcription regulation</keyword>
<evidence type="ECO:0000256" key="4">
    <source>
        <dbReference type="PROSITE-ProRule" id="PRU00169"/>
    </source>
</evidence>
<evidence type="ECO:0000259" key="6">
    <source>
        <dbReference type="PROSITE" id="PS50110"/>
    </source>
</evidence>
<gene>
    <name evidence="7" type="ORF">JOE21_000116</name>
</gene>
<dbReference type="InterPro" id="IPR011006">
    <property type="entry name" value="CheY-like_superfamily"/>
</dbReference>
<dbReference type="Gene3D" id="1.10.10.60">
    <property type="entry name" value="Homeodomain-like"/>
    <property type="match status" value="2"/>
</dbReference>
<dbReference type="InterPro" id="IPR018060">
    <property type="entry name" value="HTH_AraC"/>
</dbReference>
<proteinExistence type="predicted"/>
<dbReference type="PROSITE" id="PS01124">
    <property type="entry name" value="HTH_ARAC_FAMILY_2"/>
    <property type="match status" value="1"/>
</dbReference>
<name>A0ABU1IH72_9BACL</name>
<evidence type="ECO:0000256" key="1">
    <source>
        <dbReference type="ARBA" id="ARBA00023015"/>
    </source>
</evidence>
<evidence type="ECO:0000313" key="8">
    <source>
        <dbReference type="Proteomes" id="UP001185012"/>
    </source>
</evidence>
<dbReference type="SMART" id="SM00342">
    <property type="entry name" value="HTH_ARAC"/>
    <property type="match status" value="1"/>
</dbReference>
<dbReference type="Gene3D" id="3.40.50.2300">
    <property type="match status" value="1"/>
</dbReference>
<feature type="domain" description="Response regulatory" evidence="6">
    <location>
        <begin position="2"/>
        <end position="118"/>
    </location>
</feature>
<dbReference type="SUPFAM" id="SSF46689">
    <property type="entry name" value="Homeodomain-like"/>
    <property type="match status" value="1"/>
</dbReference>
<dbReference type="Pfam" id="PF12833">
    <property type="entry name" value="HTH_18"/>
    <property type="match status" value="1"/>
</dbReference>